<dbReference type="NCBIfam" id="TIGR04183">
    <property type="entry name" value="Por_Secre_tail"/>
    <property type="match status" value="1"/>
</dbReference>
<evidence type="ECO:0000313" key="1">
    <source>
        <dbReference type="EMBL" id="HAV92032.1"/>
    </source>
</evidence>
<dbReference type="Proteomes" id="UP000264062">
    <property type="component" value="Unassembled WGS sequence"/>
</dbReference>
<gene>
    <name evidence="1" type="ORF">DCW38_02495</name>
</gene>
<name>A0A350H916_UNCW3</name>
<accession>A0A350H916</accession>
<protein>
    <recommendedName>
        <fullName evidence="3">T9SS type A sorting domain-containing protein</fullName>
    </recommendedName>
</protein>
<comment type="caution">
    <text evidence="1">The sequence shown here is derived from an EMBL/GenBank/DDBJ whole genome shotgun (WGS) entry which is preliminary data.</text>
</comment>
<dbReference type="InterPro" id="IPR026444">
    <property type="entry name" value="Secre_tail"/>
</dbReference>
<sequence length="269" mass="29723">MKRLILTFSVFILSLIVFSADINLNSWKLVQDSSSITYTFGDVLIPEGGYLIICRGNKTQSEFESFWGITLGANDIFLDSVSPVIPKITGRETYSLYDSSGVLQDTTMPRSSNSDKCMQRDSSNVCTFTLLPSSSASPGVFVGGGHDAGMVITEFTDTAGTGNYLYSFIELYNDSAVVTGVIESEKRKNTNSNFYADLNYSEIIFSTDIPLNGAGDISIYDLSGRIIISDKIGFRDSKAVLKNVYLKSGIYFINCRISKYFFRTKLISM</sequence>
<evidence type="ECO:0008006" key="3">
    <source>
        <dbReference type="Google" id="ProtNLM"/>
    </source>
</evidence>
<proteinExistence type="predicted"/>
<reference evidence="1 2" key="1">
    <citation type="journal article" date="2018" name="Nat. Biotechnol.">
        <title>A standardized bacterial taxonomy based on genome phylogeny substantially revises the tree of life.</title>
        <authorList>
            <person name="Parks D.H."/>
            <person name="Chuvochina M."/>
            <person name="Waite D.W."/>
            <person name="Rinke C."/>
            <person name="Skarshewski A."/>
            <person name="Chaumeil P.A."/>
            <person name="Hugenholtz P."/>
        </authorList>
    </citation>
    <scope>NUCLEOTIDE SEQUENCE [LARGE SCALE GENOMIC DNA]</scope>
    <source>
        <strain evidence="1">UBA9956</strain>
    </source>
</reference>
<organism evidence="1 2">
    <name type="scientific">candidate division WOR-3 bacterium</name>
    <dbReference type="NCBI Taxonomy" id="2052148"/>
    <lineage>
        <taxon>Bacteria</taxon>
        <taxon>Bacteria division WOR-3</taxon>
    </lineage>
</organism>
<dbReference type="AlphaFoldDB" id="A0A350H916"/>
<dbReference type="EMBL" id="DMZY01000077">
    <property type="protein sequence ID" value="HAV92032.1"/>
    <property type="molecule type" value="Genomic_DNA"/>
</dbReference>
<evidence type="ECO:0000313" key="2">
    <source>
        <dbReference type="Proteomes" id="UP000264062"/>
    </source>
</evidence>